<dbReference type="RefSeq" id="WP_311718086.1">
    <property type="nucleotide sequence ID" value="NZ_JAVREZ010000015.1"/>
</dbReference>
<dbReference type="PROSITE" id="PS51186">
    <property type="entry name" value="GNAT"/>
    <property type="match status" value="1"/>
</dbReference>
<dbReference type="Proteomes" id="UP001183824">
    <property type="component" value="Unassembled WGS sequence"/>
</dbReference>
<keyword evidence="2" id="KW-0012">Acyltransferase</keyword>
<dbReference type="InterPro" id="IPR051554">
    <property type="entry name" value="Acetyltransferase_Eis"/>
</dbReference>
<dbReference type="EC" id="2.3.1.-" evidence="2"/>
<dbReference type="Pfam" id="PF17668">
    <property type="entry name" value="Acetyltransf_17"/>
    <property type="match status" value="1"/>
</dbReference>
<dbReference type="Pfam" id="PF13527">
    <property type="entry name" value="Acetyltransf_9"/>
    <property type="match status" value="1"/>
</dbReference>
<keyword evidence="2" id="KW-0808">Transferase</keyword>
<protein>
    <submittedName>
        <fullName evidence="2">GNAT family N-acetyltransferase</fullName>
        <ecNumber evidence="2">2.3.1.-</ecNumber>
    </submittedName>
</protein>
<organism evidence="2 3">
    <name type="scientific">Streptomyces doebereineriae</name>
    <dbReference type="NCBI Taxonomy" id="3075528"/>
    <lineage>
        <taxon>Bacteria</taxon>
        <taxon>Bacillati</taxon>
        <taxon>Actinomycetota</taxon>
        <taxon>Actinomycetes</taxon>
        <taxon>Kitasatosporales</taxon>
        <taxon>Streptomycetaceae</taxon>
        <taxon>Streptomyces</taxon>
    </lineage>
</organism>
<evidence type="ECO:0000313" key="2">
    <source>
        <dbReference type="EMBL" id="MDT0485302.1"/>
    </source>
</evidence>
<dbReference type="InterPro" id="IPR036527">
    <property type="entry name" value="SCP2_sterol-bd_dom_sf"/>
</dbReference>
<dbReference type="SUPFAM" id="SSF55729">
    <property type="entry name" value="Acyl-CoA N-acyltransferases (Nat)"/>
    <property type="match status" value="1"/>
</dbReference>
<dbReference type="Gene3D" id="3.40.630.30">
    <property type="match status" value="2"/>
</dbReference>
<dbReference type="InterPro" id="IPR000182">
    <property type="entry name" value="GNAT_dom"/>
</dbReference>
<dbReference type="InterPro" id="IPR025559">
    <property type="entry name" value="Eis_dom"/>
</dbReference>
<evidence type="ECO:0000259" key="1">
    <source>
        <dbReference type="PROSITE" id="PS51186"/>
    </source>
</evidence>
<evidence type="ECO:0000313" key="3">
    <source>
        <dbReference type="Proteomes" id="UP001183824"/>
    </source>
</evidence>
<dbReference type="EMBL" id="JAVREZ010000015">
    <property type="protein sequence ID" value="MDT0485302.1"/>
    <property type="molecule type" value="Genomic_DNA"/>
</dbReference>
<dbReference type="GO" id="GO:0016746">
    <property type="term" value="F:acyltransferase activity"/>
    <property type="evidence" value="ECO:0007669"/>
    <property type="project" value="UniProtKB-KW"/>
</dbReference>
<comment type="caution">
    <text evidence="2">The sequence shown here is derived from an EMBL/GenBank/DDBJ whole genome shotgun (WGS) entry which is preliminary data.</text>
</comment>
<keyword evidence="3" id="KW-1185">Reference proteome</keyword>
<dbReference type="InterPro" id="IPR041380">
    <property type="entry name" value="Acetyltransf_17"/>
</dbReference>
<dbReference type="SUPFAM" id="SSF55718">
    <property type="entry name" value="SCP-like"/>
    <property type="match status" value="1"/>
</dbReference>
<accession>A0ABU2VI82</accession>
<sequence>MPTPALSIVEADDELWRTYDTLARRAYGHQVEDIQRLGAHADRRVAVRDGKVIAGGLGLAIPQFFGGRPVPGASMACGCVAPEERGSHLAAALIAERLRPLRKQGAVVATLWTASSGYVRRLGWEAPTQVFSWTVPADELRHSFRESDFQITHAATWQYRPLCNDLAARWNGPWQRPDWWATWQERQHPEMATYAFSLPGQEPGGVLSVAGERHPSQGQRLVVYDFWAADQAVAAAMLSFLGRHNSRLSTIAFERTSLPPAPLLMHHLRRTGSLTARAWHSWMLRILDLRKAIQLRGWPDEVDLTLPIEVVAEDSRATDRFLLRISGGEGDLEPTTREGQLTLTQGQIAAWYAGGYRSAAAAQLAGVSGAPRALAQLLQATTDREPWLADYF</sequence>
<name>A0ABU2VI82_9ACTN</name>
<dbReference type="InterPro" id="IPR016181">
    <property type="entry name" value="Acyl_CoA_acyltransferase"/>
</dbReference>
<dbReference type="Gene3D" id="3.30.1050.10">
    <property type="entry name" value="SCP2 sterol-binding domain"/>
    <property type="match status" value="1"/>
</dbReference>
<dbReference type="Pfam" id="PF13530">
    <property type="entry name" value="SCP2_2"/>
    <property type="match status" value="1"/>
</dbReference>
<dbReference type="PANTHER" id="PTHR37817">
    <property type="entry name" value="N-ACETYLTRANSFERASE EIS"/>
    <property type="match status" value="1"/>
</dbReference>
<dbReference type="PANTHER" id="PTHR37817:SF1">
    <property type="entry name" value="N-ACETYLTRANSFERASE EIS"/>
    <property type="match status" value="1"/>
</dbReference>
<feature type="domain" description="N-acetyltransferase" evidence="1">
    <location>
        <begin position="6"/>
        <end position="145"/>
    </location>
</feature>
<gene>
    <name evidence="2" type="ORF">RNB18_34860</name>
</gene>
<proteinExistence type="predicted"/>
<reference evidence="3" key="1">
    <citation type="submission" date="2023-07" db="EMBL/GenBank/DDBJ databases">
        <title>30 novel species of actinomycetes from the DSMZ collection.</title>
        <authorList>
            <person name="Nouioui I."/>
        </authorList>
    </citation>
    <scope>NUCLEOTIDE SEQUENCE [LARGE SCALE GENOMIC DNA]</scope>
    <source>
        <strain evidence="3">DSM 41640</strain>
    </source>
</reference>